<gene>
    <name evidence="1" type="ORF">BECKLFY1418B_GA0070995_111010</name>
</gene>
<reference evidence="1" key="1">
    <citation type="submission" date="2019-02" db="EMBL/GenBank/DDBJ databases">
        <authorList>
            <person name="Gruber-Vodicka R. H."/>
            <person name="Seah K. B. B."/>
        </authorList>
    </citation>
    <scope>NUCLEOTIDE SEQUENCE</scope>
    <source>
        <strain evidence="1">BECK_M7</strain>
    </source>
</reference>
<evidence type="ECO:0000313" key="1">
    <source>
        <dbReference type="EMBL" id="VFJ97897.1"/>
    </source>
</evidence>
<accession>A0A450UZA8</accession>
<name>A0A450UZA8_9GAMM</name>
<proteinExistence type="predicted"/>
<sequence>MRSVLIDTNLLVLLVVGLCNRDYISTHKRTRIFSVEDYDLLLKEIEGFEVIWITSHCIAEASNLLKQTNRNRARELLTFLSKLAGKIQGITYRKITIIR</sequence>
<dbReference type="AlphaFoldDB" id="A0A450UZA8"/>
<evidence type="ECO:0008006" key="2">
    <source>
        <dbReference type="Google" id="ProtNLM"/>
    </source>
</evidence>
<dbReference type="EMBL" id="CAADFF010000110">
    <property type="protein sequence ID" value="VFJ97897.1"/>
    <property type="molecule type" value="Genomic_DNA"/>
</dbReference>
<protein>
    <recommendedName>
        <fullName evidence="2">PIN domain-containing protein</fullName>
    </recommendedName>
</protein>
<organism evidence="1">
    <name type="scientific">Candidatus Kentrum sp. LFY</name>
    <dbReference type="NCBI Taxonomy" id="2126342"/>
    <lineage>
        <taxon>Bacteria</taxon>
        <taxon>Pseudomonadati</taxon>
        <taxon>Pseudomonadota</taxon>
        <taxon>Gammaproteobacteria</taxon>
        <taxon>Candidatus Kentrum</taxon>
    </lineage>
</organism>